<keyword evidence="8" id="KW-1185">Reference proteome</keyword>
<evidence type="ECO:0000313" key="8">
    <source>
        <dbReference type="Proteomes" id="UP000645966"/>
    </source>
</evidence>
<evidence type="ECO:0000256" key="1">
    <source>
        <dbReference type="ARBA" id="ARBA00001917"/>
    </source>
</evidence>
<dbReference type="GO" id="GO:0016491">
    <property type="term" value="F:oxidoreductase activity"/>
    <property type="evidence" value="ECO:0007669"/>
    <property type="project" value="UniProtKB-KW"/>
</dbReference>
<keyword evidence="4" id="KW-0288">FMN</keyword>
<comment type="cofactor">
    <cofactor evidence="1">
        <name>FMN</name>
        <dbReference type="ChEBI" id="CHEBI:58210"/>
    </cofactor>
</comment>
<protein>
    <submittedName>
        <fullName evidence="7">Nitroreductase family protein</fullName>
    </submittedName>
</protein>
<evidence type="ECO:0000256" key="3">
    <source>
        <dbReference type="ARBA" id="ARBA00022630"/>
    </source>
</evidence>
<name>A0A934I7I1_9CORY</name>
<evidence type="ECO:0000256" key="4">
    <source>
        <dbReference type="ARBA" id="ARBA00022643"/>
    </source>
</evidence>
<evidence type="ECO:0000313" key="7">
    <source>
        <dbReference type="EMBL" id="MBI8989792.1"/>
    </source>
</evidence>
<dbReference type="Proteomes" id="UP000645966">
    <property type="component" value="Unassembled WGS sequence"/>
</dbReference>
<proteinExistence type="inferred from homology"/>
<evidence type="ECO:0000259" key="6">
    <source>
        <dbReference type="Pfam" id="PF00881"/>
    </source>
</evidence>
<dbReference type="PANTHER" id="PTHR43673:SF2">
    <property type="entry name" value="NITROREDUCTASE"/>
    <property type="match status" value="1"/>
</dbReference>
<keyword evidence="3" id="KW-0285">Flavoprotein</keyword>
<dbReference type="RefSeq" id="WP_198738822.1">
    <property type="nucleotide sequence ID" value="NZ_JAEIOS010000013.1"/>
</dbReference>
<evidence type="ECO:0000256" key="5">
    <source>
        <dbReference type="ARBA" id="ARBA00023002"/>
    </source>
</evidence>
<dbReference type="Gene3D" id="3.40.109.10">
    <property type="entry name" value="NADH Oxidase"/>
    <property type="match status" value="1"/>
</dbReference>
<dbReference type="AlphaFoldDB" id="A0A934I7I1"/>
<reference evidence="7" key="1">
    <citation type="submission" date="2020-12" db="EMBL/GenBank/DDBJ databases">
        <title>Genome public.</title>
        <authorList>
            <person name="Sun Q."/>
        </authorList>
    </citation>
    <scope>NUCLEOTIDE SEQUENCE</scope>
    <source>
        <strain evidence="7">CCM 8863</strain>
    </source>
</reference>
<keyword evidence="5" id="KW-0560">Oxidoreductase</keyword>
<dbReference type="EMBL" id="JAEIOS010000013">
    <property type="protein sequence ID" value="MBI8989792.1"/>
    <property type="molecule type" value="Genomic_DNA"/>
</dbReference>
<dbReference type="InterPro" id="IPR029479">
    <property type="entry name" value="Nitroreductase"/>
</dbReference>
<dbReference type="Pfam" id="PF00881">
    <property type="entry name" value="Nitroreductase"/>
    <property type="match status" value="1"/>
</dbReference>
<dbReference type="InterPro" id="IPR000415">
    <property type="entry name" value="Nitroreductase-like"/>
</dbReference>
<gene>
    <name evidence="7" type="ORF">JDV75_08470</name>
</gene>
<accession>A0A934I7I1</accession>
<comment type="similarity">
    <text evidence="2">Belongs to the nitroreductase family.</text>
</comment>
<dbReference type="PANTHER" id="PTHR43673">
    <property type="entry name" value="NAD(P)H NITROREDUCTASE YDGI-RELATED"/>
    <property type="match status" value="1"/>
</dbReference>
<comment type="caution">
    <text evidence="7">The sequence shown here is derived from an EMBL/GenBank/DDBJ whole genome shotgun (WGS) entry which is preliminary data.</text>
</comment>
<organism evidence="7 8">
    <name type="scientific">Corynebacterium meridianum</name>
    <dbReference type="NCBI Taxonomy" id="2765363"/>
    <lineage>
        <taxon>Bacteria</taxon>
        <taxon>Bacillati</taxon>
        <taxon>Actinomycetota</taxon>
        <taxon>Actinomycetes</taxon>
        <taxon>Mycobacteriales</taxon>
        <taxon>Corynebacteriaceae</taxon>
        <taxon>Corynebacterium</taxon>
    </lineage>
</organism>
<feature type="domain" description="Nitroreductase" evidence="6">
    <location>
        <begin position="9"/>
        <end position="173"/>
    </location>
</feature>
<sequence length="193" mass="20859">MSRTVADAIATRRAVRNYLPDDVSEEVLDRVVYQALEAPSAFNAQARDLVVVRDPEIRQALVDASGQRQFIDAPVVLVAVGRAEVLPEDAVEILPEQVRTTAEKFNSLKTPQELREAALRDAMLVAGFALVAAAGEGLATSPTTGWNEEKVKEAIGIGGRDDRVIALVIAMGHGAETPGHPGRHASRRVNERY</sequence>
<dbReference type="SUPFAM" id="SSF55469">
    <property type="entry name" value="FMN-dependent nitroreductase-like"/>
    <property type="match status" value="1"/>
</dbReference>
<evidence type="ECO:0000256" key="2">
    <source>
        <dbReference type="ARBA" id="ARBA00007118"/>
    </source>
</evidence>